<evidence type="ECO:0000313" key="1">
    <source>
        <dbReference type="EMBL" id="NHO66228.1"/>
    </source>
</evidence>
<name>A0A9E5JSZ0_9GAMM</name>
<sequence>MHSQQESLLTAMWRATGVTEHWLEKFGGSVDHASMANHLRISQGSLTNKVQTYKVFRVSDSTGSSWYPLWQLGYHADPVDGLTEVLVTLRRSPYIHSDWTKLRFFVETNPYLRMSLGLEVPITPVEALRFGYINEVVDSAQTYLSHGAT</sequence>
<protein>
    <submittedName>
        <fullName evidence="1">Uncharacterized protein</fullName>
    </submittedName>
</protein>
<organism evidence="1 2">
    <name type="scientific">Pseudomaricurvus hydrocarbonicus</name>
    <dbReference type="NCBI Taxonomy" id="1470433"/>
    <lineage>
        <taxon>Bacteria</taxon>
        <taxon>Pseudomonadati</taxon>
        <taxon>Pseudomonadota</taxon>
        <taxon>Gammaproteobacteria</taxon>
        <taxon>Cellvibrionales</taxon>
        <taxon>Cellvibrionaceae</taxon>
        <taxon>Pseudomaricurvus</taxon>
    </lineage>
</organism>
<dbReference type="AlphaFoldDB" id="A0A9E5JSZ0"/>
<dbReference type="Proteomes" id="UP000787472">
    <property type="component" value="Unassembled WGS sequence"/>
</dbReference>
<proteinExistence type="predicted"/>
<comment type="caution">
    <text evidence="1">The sequence shown here is derived from an EMBL/GenBank/DDBJ whole genome shotgun (WGS) entry which is preliminary data.</text>
</comment>
<evidence type="ECO:0000313" key="2">
    <source>
        <dbReference type="Proteomes" id="UP000787472"/>
    </source>
</evidence>
<accession>A0A9E5JSZ0</accession>
<dbReference type="RefSeq" id="WP_167186680.1">
    <property type="nucleotide sequence ID" value="NZ_JAAONZ010000008.1"/>
</dbReference>
<reference evidence="1" key="1">
    <citation type="submission" date="2020-03" db="EMBL/GenBank/DDBJ databases">
        <authorList>
            <person name="Guo F."/>
        </authorList>
    </citation>
    <scope>NUCLEOTIDE SEQUENCE</scope>
    <source>
        <strain evidence="1">JCM 30134</strain>
    </source>
</reference>
<dbReference type="EMBL" id="JAAONZ010000008">
    <property type="protein sequence ID" value="NHO66228.1"/>
    <property type="molecule type" value="Genomic_DNA"/>
</dbReference>
<keyword evidence="2" id="KW-1185">Reference proteome</keyword>
<gene>
    <name evidence="1" type="ORF">G8770_11805</name>
</gene>